<evidence type="ECO:0000313" key="11">
    <source>
        <dbReference type="Proteomes" id="UP000077521"/>
    </source>
</evidence>
<sequence>MDNESDRRQKRLAPSHEQDLQEHPSKRVRDSTREQHVYLALSDEHGEKDERGDNFESSSQQRAVQRELSDKRACVASPTASTHNTNAQVQKNLRCLPGNVTDSEGAKAAEHDQAVAWSAPVSWRPYGRYRRQPGAEPLGEGGFATVHRVLDLLGGPARARKRLHFEGRPSKLQLSEIKVLTALQCHSSIVQLLDVCYTTSKIDIIMPIYQDSLFDLLQDSGGRELRFGRARELTRQLIEAVSHVHKQGFVHLDIKPGNIMIAEDGRLKLGDFGLAVRVGSSREVETLGTYGYAAPECLLGSRRPTFANDVWSTGCVVAEMFTGQPLFAFDTAANALQDILRFIGHPGGPVLPRHSFSNPDDDVPITWKAYQADASSRLADVVPQAAAIIIEMLMLQPNRRPHLATFKQHCLFTFKPPTICTDEERA</sequence>
<dbReference type="EMBL" id="LWDF02000887">
    <property type="protein sequence ID" value="KAE8241583.1"/>
    <property type="molecule type" value="Genomic_DNA"/>
</dbReference>
<feature type="compositionally biased region" description="Polar residues" evidence="8">
    <location>
        <begin position="78"/>
        <end position="87"/>
    </location>
</feature>
<keyword evidence="4" id="KW-0418">Kinase</keyword>
<dbReference type="PANTHER" id="PTHR24345">
    <property type="entry name" value="SERINE/THREONINE-PROTEIN KINASE PLK"/>
    <property type="match status" value="1"/>
</dbReference>
<dbReference type="CDD" id="cd14014">
    <property type="entry name" value="STKc_PknB_like"/>
    <property type="match status" value="1"/>
</dbReference>
<evidence type="ECO:0000256" key="7">
    <source>
        <dbReference type="RuleBase" id="RU000304"/>
    </source>
</evidence>
<keyword evidence="2" id="KW-0808">Transferase</keyword>
<dbReference type="Proteomes" id="UP000077521">
    <property type="component" value="Unassembled WGS sequence"/>
</dbReference>
<evidence type="ECO:0000256" key="5">
    <source>
        <dbReference type="ARBA" id="ARBA00022840"/>
    </source>
</evidence>
<evidence type="ECO:0000259" key="9">
    <source>
        <dbReference type="PROSITE" id="PS50011"/>
    </source>
</evidence>
<comment type="caution">
    <text evidence="10">The sequence shown here is derived from an EMBL/GenBank/DDBJ whole genome shotgun (WGS) entry which is preliminary data.</text>
</comment>
<keyword evidence="5 6" id="KW-0067">ATP-binding</keyword>
<feature type="compositionally biased region" description="Basic and acidic residues" evidence="8">
    <location>
        <begin position="64"/>
        <end position="73"/>
    </location>
</feature>
<name>A0A8T8SKC8_9BASI</name>
<dbReference type="Gene3D" id="1.10.510.10">
    <property type="entry name" value="Transferase(Phosphotransferase) domain 1"/>
    <property type="match status" value="1"/>
</dbReference>
<dbReference type="Gene3D" id="3.30.200.20">
    <property type="entry name" value="Phosphorylase Kinase, domain 1"/>
    <property type="match status" value="1"/>
</dbReference>
<dbReference type="Pfam" id="PF00069">
    <property type="entry name" value="Pkinase"/>
    <property type="match status" value="1"/>
</dbReference>
<feature type="domain" description="Protein kinase" evidence="9">
    <location>
        <begin position="132"/>
        <end position="412"/>
    </location>
</feature>
<feature type="binding site" evidence="6">
    <location>
        <position position="161"/>
    </location>
    <ligand>
        <name>ATP</name>
        <dbReference type="ChEBI" id="CHEBI:30616"/>
    </ligand>
</feature>
<dbReference type="InterPro" id="IPR017441">
    <property type="entry name" value="Protein_kinase_ATP_BS"/>
</dbReference>
<evidence type="ECO:0000256" key="1">
    <source>
        <dbReference type="ARBA" id="ARBA00022527"/>
    </source>
</evidence>
<dbReference type="GO" id="GO:0005524">
    <property type="term" value="F:ATP binding"/>
    <property type="evidence" value="ECO:0007669"/>
    <property type="project" value="UniProtKB-UniRule"/>
</dbReference>
<reference evidence="10" key="1">
    <citation type="submission" date="2016-04" db="EMBL/GenBank/DDBJ databases">
        <authorList>
            <person name="Nguyen H.D."/>
            <person name="Samba Siva P."/>
            <person name="Cullis J."/>
            <person name="Levesque C.A."/>
            <person name="Hambleton S."/>
        </authorList>
    </citation>
    <scope>NUCLEOTIDE SEQUENCE</scope>
    <source>
        <strain evidence="10">DAOMC 236416</strain>
    </source>
</reference>
<evidence type="ECO:0000256" key="4">
    <source>
        <dbReference type="ARBA" id="ARBA00022777"/>
    </source>
</evidence>
<proteinExistence type="inferred from homology"/>
<protein>
    <recommendedName>
        <fullName evidence="9">Protein kinase domain-containing protein</fullName>
    </recommendedName>
</protein>
<dbReference type="SUPFAM" id="SSF56112">
    <property type="entry name" value="Protein kinase-like (PK-like)"/>
    <property type="match status" value="1"/>
</dbReference>
<comment type="similarity">
    <text evidence="7">Belongs to the protein kinase superfamily.</text>
</comment>
<organism evidence="10 11">
    <name type="scientific">Tilletia indica</name>
    <dbReference type="NCBI Taxonomy" id="43049"/>
    <lineage>
        <taxon>Eukaryota</taxon>
        <taxon>Fungi</taxon>
        <taxon>Dikarya</taxon>
        <taxon>Basidiomycota</taxon>
        <taxon>Ustilaginomycotina</taxon>
        <taxon>Exobasidiomycetes</taxon>
        <taxon>Tilletiales</taxon>
        <taxon>Tilletiaceae</taxon>
        <taxon>Tilletia</taxon>
    </lineage>
</organism>
<evidence type="ECO:0000256" key="2">
    <source>
        <dbReference type="ARBA" id="ARBA00022679"/>
    </source>
</evidence>
<evidence type="ECO:0000313" key="10">
    <source>
        <dbReference type="EMBL" id="KAE8241583.1"/>
    </source>
</evidence>
<feature type="region of interest" description="Disordered" evidence="8">
    <location>
        <begin position="1"/>
        <end position="87"/>
    </location>
</feature>
<dbReference type="InterPro" id="IPR011009">
    <property type="entry name" value="Kinase-like_dom_sf"/>
</dbReference>
<reference evidence="10" key="2">
    <citation type="journal article" date="2019" name="IMA Fungus">
        <title>Genome sequencing and comparison of five Tilletia species to identify candidate genes for the detection of regulated species infecting wheat.</title>
        <authorList>
            <person name="Nguyen H.D.T."/>
            <person name="Sultana T."/>
            <person name="Kesanakurti P."/>
            <person name="Hambleton S."/>
        </authorList>
    </citation>
    <scope>NUCLEOTIDE SEQUENCE</scope>
    <source>
        <strain evidence="10">DAOMC 236416</strain>
    </source>
</reference>
<keyword evidence="11" id="KW-1185">Reference proteome</keyword>
<evidence type="ECO:0000256" key="6">
    <source>
        <dbReference type="PROSITE-ProRule" id="PRU10141"/>
    </source>
</evidence>
<accession>A0A8T8SKC8</accession>
<gene>
    <name evidence="10" type="ORF">A4X13_0g7349</name>
</gene>
<dbReference type="PANTHER" id="PTHR24345:SF0">
    <property type="entry name" value="CELL CYCLE SERINE_THREONINE-PROTEIN KINASE CDC5_MSD2"/>
    <property type="match status" value="1"/>
</dbReference>
<dbReference type="GO" id="GO:0004674">
    <property type="term" value="F:protein serine/threonine kinase activity"/>
    <property type="evidence" value="ECO:0007669"/>
    <property type="project" value="UniProtKB-KW"/>
</dbReference>
<evidence type="ECO:0000256" key="8">
    <source>
        <dbReference type="SAM" id="MobiDB-lite"/>
    </source>
</evidence>
<dbReference type="GO" id="GO:0005634">
    <property type="term" value="C:nucleus"/>
    <property type="evidence" value="ECO:0007669"/>
    <property type="project" value="TreeGrafter"/>
</dbReference>
<keyword evidence="1 7" id="KW-0723">Serine/threonine-protein kinase</keyword>
<evidence type="ECO:0000256" key="3">
    <source>
        <dbReference type="ARBA" id="ARBA00022741"/>
    </source>
</evidence>
<dbReference type="PROSITE" id="PS00108">
    <property type="entry name" value="PROTEIN_KINASE_ST"/>
    <property type="match status" value="1"/>
</dbReference>
<dbReference type="SMART" id="SM00220">
    <property type="entry name" value="S_TKc"/>
    <property type="match status" value="1"/>
</dbReference>
<dbReference type="PROSITE" id="PS50011">
    <property type="entry name" value="PROTEIN_KINASE_DOM"/>
    <property type="match status" value="1"/>
</dbReference>
<feature type="compositionally biased region" description="Basic and acidic residues" evidence="8">
    <location>
        <begin position="14"/>
        <end position="54"/>
    </location>
</feature>
<keyword evidence="3 6" id="KW-0547">Nucleotide-binding</keyword>
<dbReference type="PROSITE" id="PS00107">
    <property type="entry name" value="PROTEIN_KINASE_ATP"/>
    <property type="match status" value="1"/>
</dbReference>
<dbReference type="InterPro" id="IPR000719">
    <property type="entry name" value="Prot_kinase_dom"/>
</dbReference>
<dbReference type="InterPro" id="IPR008271">
    <property type="entry name" value="Ser/Thr_kinase_AS"/>
</dbReference>
<dbReference type="AlphaFoldDB" id="A0A8T8SKC8"/>